<dbReference type="AlphaFoldDB" id="A0A239BXN1"/>
<dbReference type="Proteomes" id="UP000198284">
    <property type="component" value="Unassembled WGS sequence"/>
</dbReference>
<dbReference type="SMART" id="SM00881">
    <property type="entry name" value="CoA_binding"/>
    <property type="match status" value="1"/>
</dbReference>
<sequence length="145" mass="15841">MRQQAMSIPELLSQSRTVAVVGLSANPERPSHGVAKYLQAHGYRIIPINPAYAGGRILNEHCYPTLTQAAAMLQGEGTPIDIVDCFRKPESIPAIVEEAIAISARCVWMQLGIVNEEAARRAEAAGLQVVMDHCMKIEHMRLHGS</sequence>
<dbReference type="InterPro" id="IPR003781">
    <property type="entry name" value="CoA-bd"/>
</dbReference>
<accession>A0A239BXN1</accession>
<protein>
    <recommendedName>
        <fullName evidence="1">CoA-binding domain-containing protein</fullName>
    </recommendedName>
</protein>
<dbReference type="SUPFAM" id="SSF51735">
    <property type="entry name" value="NAD(P)-binding Rossmann-fold domains"/>
    <property type="match status" value="1"/>
</dbReference>
<proteinExistence type="predicted"/>
<dbReference type="Pfam" id="PF13380">
    <property type="entry name" value="CoA_binding_2"/>
    <property type="match status" value="1"/>
</dbReference>
<name>A0A239BXN1_9BURK</name>
<dbReference type="OrthoDB" id="9804695at2"/>
<feature type="domain" description="CoA-binding" evidence="1">
    <location>
        <begin position="11"/>
        <end position="113"/>
    </location>
</feature>
<dbReference type="InterPro" id="IPR036291">
    <property type="entry name" value="NAD(P)-bd_dom_sf"/>
</dbReference>
<reference evidence="2 3" key="1">
    <citation type="submission" date="2017-06" db="EMBL/GenBank/DDBJ databases">
        <authorList>
            <person name="Kim H.J."/>
            <person name="Triplett B.A."/>
        </authorList>
    </citation>
    <scope>NUCLEOTIDE SEQUENCE [LARGE SCALE GENOMIC DNA]</scope>
    <source>
        <strain evidence="2 3">U15</strain>
    </source>
</reference>
<dbReference type="Gene3D" id="3.40.50.720">
    <property type="entry name" value="NAD(P)-binding Rossmann-like Domain"/>
    <property type="match status" value="1"/>
</dbReference>
<evidence type="ECO:0000259" key="1">
    <source>
        <dbReference type="SMART" id="SM00881"/>
    </source>
</evidence>
<keyword evidence="3" id="KW-1185">Reference proteome</keyword>
<gene>
    <name evidence="2" type="ORF">SAMN06265795_101147</name>
</gene>
<dbReference type="EMBL" id="FZOT01000001">
    <property type="protein sequence ID" value="SNS12676.1"/>
    <property type="molecule type" value="Genomic_DNA"/>
</dbReference>
<evidence type="ECO:0000313" key="3">
    <source>
        <dbReference type="Proteomes" id="UP000198284"/>
    </source>
</evidence>
<dbReference type="PANTHER" id="PTHR33303:SF2">
    <property type="entry name" value="COA-BINDING DOMAIN-CONTAINING PROTEIN"/>
    <property type="match status" value="1"/>
</dbReference>
<organism evidence="2 3">
    <name type="scientific">Noviherbaspirillum humi</name>
    <dbReference type="NCBI Taxonomy" id="1688639"/>
    <lineage>
        <taxon>Bacteria</taxon>
        <taxon>Pseudomonadati</taxon>
        <taxon>Pseudomonadota</taxon>
        <taxon>Betaproteobacteria</taxon>
        <taxon>Burkholderiales</taxon>
        <taxon>Oxalobacteraceae</taxon>
        <taxon>Noviherbaspirillum</taxon>
    </lineage>
</organism>
<dbReference type="RefSeq" id="WP_089397387.1">
    <property type="nucleotide sequence ID" value="NZ_FZOT01000001.1"/>
</dbReference>
<dbReference type="PANTHER" id="PTHR33303">
    <property type="entry name" value="CYTOPLASMIC PROTEIN-RELATED"/>
    <property type="match status" value="1"/>
</dbReference>
<evidence type="ECO:0000313" key="2">
    <source>
        <dbReference type="EMBL" id="SNS12676.1"/>
    </source>
</evidence>